<protein>
    <submittedName>
        <fullName evidence="1">Uncharacterized protein</fullName>
    </submittedName>
</protein>
<dbReference type="AlphaFoldDB" id="A0A382S4D5"/>
<reference evidence="1" key="1">
    <citation type="submission" date="2018-05" db="EMBL/GenBank/DDBJ databases">
        <authorList>
            <person name="Lanie J.A."/>
            <person name="Ng W.-L."/>
            <person name="Kazmierczak K.M."/>
            <person name="Andrzejewski T.M."/>
            <person name="Davidsen T.M."/>
            <person name="Wayne K.J."/>
            <person name="Tettelin H."/>
            <person name="Glass J.I."/>
            <person name="Rusch D."/>
            <person name="Podicherti R."/>
            <person name="Tsui H.-C.T."/>
            <person name="Winkler M.E."/>
        </authorList>
    </citation>
    <scope>NUCLEOTIDE SEQUENCE</scope>
</reference>
<gene>
    <name evidence="1" type="ORF">METZ01_LOCUS357554</name>
</gene>
<proteinExistence type="predicted"/>
<accession>A0A382S4D5</accession>
<feature type="non-terminal residue" evidence="1">
    <location>
        <position position="1"/>
    </location>
</feature>
<organism evidence="1">
    <name type="scientific">marine metagenome</name>
    <dbReference type="NCBI Taxonomy" id="408172"/>
    <lineage>
        <taxon>unclassified sequences</taxon>
        <taxon>metagenomes</taxon>
        <taxon>ecological metagenomes</taxon>
    </lineage>
</organism>
<sequence length="30" mass="3459">PKRQKVSSPYWLKSFLKNAHIDNNTAKGTE</sequence>
<name>A0A382S4D5_9ZZZZ</name>
<dbReference type="EMBL" id="UINC01126307">
    <property type="protein sequence ID" value="SVD04700.1"/>
    <property type="molecule type" value="Genomic_DNA"/>
</dbReference>
<evidence type="ECO:0000313" key="1">
    <source>
        <dbReference type="EMBL" id="SVD04700.1"/>
    </source>
</evidence>